<protein>
    <recommendedName>
        <fullName evidence="1">Reverse transcriptase domain-containing protein</fullName>
    </recommendedName>
</protein>
<evidence type="ECO:0000259" key="1">
    <source>
        <dbReference type="PROSITE" id="PS50878"/>
    </source>
</evidence>
<feature type="domain" description="Reverse transcriptase" evidence="1">
    <location>
        <begin position="1"/>
        <end position="172"/>
    </location>
</feature>
<reference evidence="2" key="1">
    <citation type="submission" date="2024-06" db="EMBL/GenBank/DDBJ databases">
        <authorList>
            <person name="Liu X."/>
            <person name="Lenzi L."/>
            <person name="Haldenby T S."/>
            <person name="Uol C."/>
        </authorList>
    </citation>
    <scope>NUCLEOTIDE SEQUENCE</scope>
</reference>
<dbReference type="PANTHER" id="PTHR21301">
    <property type="entry name" value="REVERSE TRANSCRIPTASE"/>
    <property type="match status" value="1"/>
</dbReference>
<dbReference type="Pfam" id="PF00078">
    <property type="entry name" value="RVT_1"/>
    <property type="match status" value="1"/>
</dbReference>
<name>A0AAV2SZN3_CALDB</name>
<comment type="caution">
    <text evidence="2">The sequence shown here is derived from an EMBL/GenBank/DDBJ whole genome shotgun (WGS) entry which is preliminary data.</text>
</comment>
<dbReference type="PANTHER" id="PTHR21301:SF10">
    <property type="entry name" value="REVERSE TRANSCRIPTASE DOMAIN-CONTAINING PROTEIN"/>
    <property type="match status" value="1"/>
</dbReference>
<proteinExistence type="predicted"/>
<accession>A0AAV2SZN3</accession>
<dbReference type="PROSITE" id="PS50878">
    <property type="entry name" value="RT_POL"/>
    <property type="match status" value="1"/>
</dbReference>
<dbReference type="InterPro" id="IPR058912">
    <property type="entry name" value="HTH_animal"/>
</dbReference>
<dbReference type="AlphaFoldDB" id="A0AAV2SZN3"/>
<dbReference type="SUPFAM" id="SSF56672">
    <property type="entry name" value="DNA/RNA polymerases"/>
    <property type="match status" value="1"/>
</dbReference>
<dbReference type="Proteomes" id="UP001497525">
    <property type="component" value="Unassembled WGS sequence"/>
</dbReference>
<evidence type="ECO:0000313" key="3">
    <source>
        <dbReference type="Proteomes" id="UP001497525"/>
    </source>
</evidence>
<dbReference type="EMBL" id="CAXLJL010000052">
    <property type="protein sequence ID" value="CAL5129850.1"/>
    <property type="molecule type" value="Genomic_DNA"/>
</dbReference>
<dbReference type="Pfam" id="PF26215">
    <property type="entry name" value="HTH_animal"/>
    <property type="match status" value="1"/>
</dbReference>
<gene>
    <name evidence="2" type="ORF">CDAUBV1_LOCUS1290</name>
</gene>
<dbReference type="CDD" id="cd00304">
    <property type="entry name" value="RT_like"/>
    <property type="match status" value="1"/>
</dbReference>
<evidence type="ECO:0000313" key="2">
    <source>
        <dbReference type="EMBL" id="CAL5129850.1"/>
    </source>
</evidence>
<dbReference type="InterPro" id="IPR000477">
    <property type="entry name" value="RT_dom"/>
</dbReference>
<dbReference type="InterPro" id="IPR043502">
    <property type="entry name" value="DNA/RNA_pol_sf"/>
</dbReference>
<organism evidence="2 3">
    <name type="scientific">Calicophoron daubneyi</name>
    <name type="common">Rumen fluke</name>
    <name type="synonym">Paramphistomum daubneyi</name>
    <dbReference type="NCBI Taxonomy" id="300641"/>
    <lineage>
        <taxon>Eukaryota</taxon>
        <taxon>Metazoa</taxon>
        <taxon>Spiralia</taxon>
        <taxon>Lophotrochozoa</taxon>
        <taxon>Platyhelminthes</taxon>
        <taxon>Trematoda</taxon>
        <taxon>Digenea</taxon>
        <taxon>Plagiorchiida</taxon>
        <taxon>Pronocephalata</taxon>
        <taxon>Paramphistomoidea</taxon>
        <taxon>Paramphistomidae</taxon>
        <taxon>Calicophoron</taxon>
    </lineage>
</organism>
<sequence length="333" mass="38537">MISFDVTSLFTNVPVLETVEYICDYMLENNISVGVPTRKLKELLLRCTMNVQFLFNDTFYREIDGVAMGSPLGPIMADIFMAKLENTVLSEQIKTFDFYGRYVDDTFAICSSEFDPDEILTKLNQAHNAINFTMEKETENQIPFLDALLLRQSDGSIRRKVYRKPTWTDQYINFHSFVPLRRKRNLVRNLAFRARKICSPEMLSEELQFLRELLLKNGYPEKFISRNLKQRIRSSKIPTVERKSVYLKLPYKGEVVSNRLSNRIARIVEQTYPAAKLTMVFTSRPILNPCLKDKLSRSTTSFAVYLFTCVAAYISVARRDVCLNAFGNTIRLG</sequence>